<keyword evidence="4" id="KW-0547">Nucleotide-binding</keyword>
<keyword evidence="5 7" id="KW-0067">ATP-binding</keyword>
<dbReference type="GO" id="GO:0016887">
    <property type="term" value="F:ATP hydrolysis activity"/>
    <property type="evidence" value="ECO:0007669"/>
    <property type="project" value="InterPro"/>
</dbReference>
<evidence type="ECO:0000256" key="1">
    <source>
        <dbReference type="ARBA" id="ARBA00005417"/>
    </source>
</evidence>
<dbReference type="Pfam" id="PF00005">
    <property type="entry name" value="ABC_tran"/>
    <property type="match status" value="1"/>
</dbReference>
<keyword evidence="3" id="KW-0536">Nodulation</keyword>
<comment type="caution">
    <text evidence="7">The sequence shown here is derived from an EMBL/GenBank/DDBJ whole genome shotgun (WGS) entry which is preliminary data.</text>
</comment>
<proteinExistence type="inferred from homology"/>
<dbReference type="PANTHER" id="PTHR42711:SF5">
    <property type="entry name" value="ABC TRANSPORTER ATP-BINDING PROTEIN NATA"/>
    <property type="match status" value="1"/>
</dbReference>
<dbReference type="SMART" id="SM00382">
    <property type="entry name" value="AAA"/>
    <property type="match status" value="1"/>
</dbReference>
<evidence type="ECO:0000256" key="3">
    <source>
        <dbReference type="ARBA" id="ARBA00022458"/>
    </source>
</evidence>
<evidence type="ECO:0000256" key="4">
    <source>
        <dbReference type="ARBA" id="ARBA00022741"/>
    </source>
</evidence>
<dbReference type="Gene3D" id="3.40.50.300">
    <property type="entry name" value="P-loop containing nucleotide triphosphate hydrolases"/>
    <property type="match status" value="1"/>
</dbReference>
<dbReference type="InterPro" id="IPR027417">
    <property type="entry name" value="P-loop_NTPase"/>
</dbReference>
<dbReference type="PROSITE" id="PS50893">
    <property type="entry name" value="ABC_TRANSPORTER_2"/>
    <property type="match status" value="1"/>
</dbReference>
<dbReference type="SUPFAM" id="SSF52540">
    <property type="entry name" value="P-loop containing nucleoside triphosphate hydrolases"/>
    <property type="match status" value="1"/>
</dbReference>
<evidence type="ECO:0000313" key="7">
    <source>
        <dbReference type="EMBL" id="RRJ89187.1"/>
    </source>
</evidence>
<dbReference type="RefSeq" id="WP_125019730.1">
    <property type="nucleotide sequence ID" value="NZ_RQVQ01000032.1"/>
</dbReference>
<sequence length="383" mass="44365">MNLHQTRVEEVYNFLDNNDILLGFRKLLDCVTDTQNMLIYQKAIELTDWKETHPNEIVELIKRSKELLNDVKQQKVVETSREIPVLNARDICKTYGFSKFALGPVSVQINKGQVYGLVGENGNGKTTLLRILAKEISYNQGTLDFNFNIKANSDYDLRTKLIYIPQRTERWYGSLKDNLKFVLANYGTKPEEIETRVLLMIARLGLWKYKHLQWNELSSGYKMRFELARTLLRKPEILLLDEPLANLDVLAQQVILEDLKAIANSVNNPIALILSSQQLFEVEKMSDKVIFLKNGRYKENAEQEILEATDLIIELDTKATREQLQEVFAELGLQKMIFNGGIYVVYFDSKTEFHDVIFTLGKSKTPLTYIRNISTSTRRFFMN</sequence>
<dbReference type="InterPro" id="IPR050763">
    <property type="entry name" value="ABC_transporter_ATP-binding"/>
</dbReference>
<organism evidence="7 8">
    <name type="scientific">Paenimyroides tangerinum</name>
    <dbReference type="NCBI Taxonomy" id="2488728"/>
    <lineage>
        <taxon>Bacteria</taxon>
        <taxon>Pseudomonadati</taxon>
        <taxon>Bacteroidota</taxon>
        <taxon>Flavobacteriia</taxon>
        <taxon>Flavobacteriales</taxon>
        <taxon>Flavobacteriaceae</taxon>
        <taxon>Paenimyroides</taxon>
    </lineage>
</organism>
<dbReference type="AlphaFoldDB" id="A0A3P3W436"/>
<comment type="similarity">
    <text evidence="1">Belongs to the ABC transporter superfamily.</text>
</comment>
<feature type="domain" description="ABC transporter" evidence="6">
    <location>
        <begin position="86"/>
        <end position="319"/>
    </location>
</feature>
<dbReference type="Proteomes" id="UP000275719">
    <property type="component" value="Unassembled WGS sequence"/>
</dbReference>
<dbReference type="EMBL" id="RQVQ01000032">
    <property type="protein sequence ID" value="RRJ89187.1"/>
    <property type="molecule type" value="Genomic_DNA"/>
</dbReference>
<dbReference type="InterPro" id="IPR003439">
    <property type="entry name" value="ABC_transporter-like_ATP-bd"/>
</dbReference>
<evidence type="ECO:0000259" key="6">
    <source>
        <dbReference type="PROSITE" id="PS50893"/>
    </source>
</evidence>
<protein>
    <submittedName>
        <fullName evidence="7">ABC transporter ATP-binding protein</fullName>
    </submittedName>
</protein>
<accession>A0A3P3W436</accession>
<evidence type="ECO:0000256" key="2">
    <source>
        <dbReference type="ARBA" id="ARBA00022448"/>
    </source>
</evidence>
<keyword evidence="2" id="KW-0813">Transport</keyword>
<name>A0A3P3W436_9FLAO</name>
<evidence type="ECO:0000313" key="8">
    <source>
        <dbReference type="Proteomes" id="UP000275719"/>
    </source>
</evidence>
<dbReference type="PANTHER" id="PTHR42711">
    <property type="entry name" value="ABC TRANSPORTER ATP-BINDING PROTEIN"/>
    <property type="match status" value="1"/>
</dbReference>
<gene>
    <name evidence="7" type="ORF">EG240_12515</name>
</gene>
<evidence type="ECO:0000256" key="5">
    <source>
        <dbReference type="ARBA" id="ARBA00022840"/>
    </source>
</evidence>
<reference evidence="7 8" key="1">
    <citation type="submission" date="2018-11" db="EMBL/GenBank/DDBJ databases">
        <title>Flavobacterium sp. nov., YIM 102701-2 draft genome.</title>
        <authorList>
            <person name="Li G."/>
            <person name="Jiang Y."/>
        </authorList>
    </citation>
    <scope>NUCLEOTIDE SEQUENCE [LARGE SCALE GENOMIC DNA]</scope>
    <source>
        <strain evidence="7 8">YIM 102701-2</strain>
    </source>
</reference>
<dbReference type="InterPro" id="IPR003593">
    <property type="entry name" value="AAA+_ATPase"/>
</dbReference>
<keyword evidence="8" id="KW-1185">Reference proteome</keyword>
<dbReference type="OrthoDB" id="963173at2"/>
<dbReference type="GO" id="GO:0005524">
    <property type="term" value="F:ATP binding"/>
    <property type="evidence" value="ECO:0007669"/>
    <property type="project" value="UniProtKB-KW"/>
</dbReference>